<dbReference type="InterPro" id="IPR010093">
    <property type="entry name" value="SinI_DNA-bd"/>
</dbReference>
<reference evidence="2 3" key="1">
    <citation type="journal article" date="2023" name="J. Phycol.">
        <title>Chrysosporum ovalisporum is synonymous with the true-branching cyanobacterium Umezakia natans (Nostocales/Aphanizomenonaceae).</title>
        <authorList>
            <person name="McGregor G.B."/>
            <person name="Sendall B.C."/>
            <person name="Niiyama Y."/>
            <person name="Tuji A."/>
            <person name="Willis A."/>
        </authorList>
    </citation>
    <scope>NUCLEOTIDE SEQUENCE [LARGE SCALE GENOMIC DNA]</scope>
    <source>
        <strain evidence="2 3">FSS-62</strain>
    </source>
</reference>
<feature type="domain" description="Helix-turn-helix" evidence="1">
    <location>
        <begin position="121"/>
        <end position="169"/>
    </location>
</feature>
<sequence length="171" mass="19155">MNKQEAADFLGVSVHVFERYVQQGRISVRYEKGKTYPTANFQQAELEAFKVELGQGIVQPAFESRQIATQQKQNIGIQVQKPGKMMEFAEIGLLDKLSSVMEGLLSKNDHQPEVPVADKLLLTMAEAQLLTGLSKEFLKDAITAGELNAKVIGRGWRIKRSDLNAYIDKLF</sequence>
<dbReference type="EMBL" id="JANQDL010000103">
    <property type="protein sequence ID" value="MDH6065208.1"/>
    <property type="molecule type" value="Genomic_DNA"/>
</dbReference>
<dbReference type="RefSeq" id="WP_280657560.1">
    <property type="nucleotide sequence ID" value="NZ_JANQDL010000103.1"/>
</dbReference>
<proteinExistence type="predicted"/>
<evidence type="ECO:0000259" key="1">
    <source>
        <dbReference type="Pfam" id="PF12728"/>
    </source>
</evidence>
<gene>
    <name evidence="2" type="ORF">NWP23_15890</name>
</gene>
<dbReference type="NCBIfam" id="TIGR01764">
    <property type="entry name" value="excise"/>
    <property type="match status" value="1"/>
</dbReference>
<dbReference type="InterPro" id="IPR041657">
    <property type="entry name" value="HTH_17"/>
</dbReference>
<organism evidence="2 3">
    <name type="scientific">Umezakia ovalisporum FSS-62</name>
    <dbReference type="NCBI Taxonomy" id="2971776"/>
    <lineage>
        <taxon>Bacteria</taxon>
        <taxon>Bacillati</taxon>
        <taxon>Cyanobacteriota</taxon>
        <taxon>Cyanophyceae</taxon>
        <taxon>Nostocales</taxon>
        <taxon>Nodulariaceae</taxon>
        <taxon>Umezakia</taxon>
    </lineage>
</organism>
<accession>A0AA43H1T3</accession>
<dbReference type="Pfam" id="PF12728">
    <property type="entry name" value="HTH_17"/>
    <property type="match status" value="1"/>
</dbReference>
<dbReference type="Proteomes" id="UP001159370">
    <property type="component" value="Unassembled WGS sequence"/>
</dbReference>
<dbReference type="GO" id="GO:0003677">
    <property type="term" value="F:DNA binding"/>
    <property type="evidence" value="ECO:0007669"/>
    <property type="project" value="InterPro"/>
</dbReference>
<comment type="caution">
    <text evidence="2">The sequence shown here is derived from an EMBL/GenBank/DDBJ whole genome shotgun (WGS) entry which is preliminary data.</text>
</comment>
<dbReference type="AlphaFoldDB" id="A0AA43H1T3"/>
<evidence type="ECO:0000313" key="2">
    <source>
        <dbReference type="EMBL" id="MDH6065208.1"/>
    </source>
</evidence>
<evidence type="ECO:0000313" key="3">
    <source>
        <dbReference type="Proteomes" id="UP001159370"/>
    </source>
</evidence>
<name>A0AA43H1T3_9CYAN</name>
<protein>
    <submittedName>
        <fullName evidence="2">Helix-turn-helix domain-containing protein</fullName>
    </submittedName>
</protein>